<evidence type="ECO:0000313" key="12">
    <source>
        <dbReference type="Proteomes" id="UP000019118"/>
    </source>
</evidence>
<evidence type="ECO:0000256" key="5">
    <source>
        <dbReference type="ARBA" id="ARBA00023098"/>
    </source>
</evidence>
<dbReference type="Gene3D" id="3.40.50.1820">
    <property type="entry name" value="alpha/beta hydrolase"/>
    <property type="match status" value="1"/>
</dbReference>
<evidence type="ECO:0000256" key="1">
    <source>
        <dbReference type="ARBA" id="ARBA00010701"/>
    </source>
</evidence>
<evidence type="ECO:0000256" key="4">
    <source>
        <dbReference type="ARBA" id="ARBA00022963"/>
    </source>
</evidence>
<protein>
    <recommendedName>
        <fullName evidence="7">Lipase</fullName>
    </recommendedName>
</protein>
<dbReference type="InterPro" id="IPR029058">
    <property type="entry name" value="AB_hydrolase_fold"/>
</dbReference>
<dbReference type="Proteomes" id="UP000019118">
    <property type="component" value="Unassembled WGS sequence"/>
</dbReference>
<dbReference type="GO" id="GO:0016042">
    <property type="term" value="P:lipid catabolic process"/>
    <property type="evidence" value="ECO:0007669"/>
    <property type="project" value="UniProtKB-KW"/>
</dbReference>
<evidence type="ECO:0000256" key="2">
    <source>
        <dbReference type="ARBA" id="ARBA00022729"/>
    </source>
</evidence>
<dbReference type="AlphaFoldDB" id="A0AAR5PTV1"/>
<feature type="active site" description="Charge relay system" evidence="8">
    <location>
        <position position="354"/>
    </location>
</feature>
<evidence type="ECO:0000256" key="9">
    <source>
        <dbReference type="SAM" id="SignalP"/>
    </source>
</evidence>
<dbReference type="InterPro" id="IPR025483">
    <property type="entry name" value="Lipase_euk"/>
</dbReference>
<dbReference type="GO" id="GO:0016788">
    <property type="term" value="F:hydrolase activity, acting on ester bonds"/>
    <property type="evidence" value="ECO:0007669"/>
    <property type="project" value="InterPro"/>
</dbReference>
<keyword evidence="3 7" id="KW-0378">Hydrolase</keyword>
<feature type="domain" description="Partial AB-hydrolase lipase" evidence="10">
    <location>
        <begin position="47"/>
        <end position="102"/>
    </location>
</feature>
<evidence type="ECO:0000256" key="8">
    <source>
        <dbReference type="PIRSR" id="PIRSR000862-1"/>
    </source>
</evidence>
<keyword evidence="12" id="KW-1185">Reference proteome</keyword>
<feature type="signal peptide" evidence="9">
    <location>
        <begin position="1"/>
        <end position="19"/>
    </location>
</feature>
<dbReference type="SUPFAM" id="SSF53474">
    <property type="entry name" value="alpha/beta-Hydrolases"/>
    <property type="match status" value="1"/>
</dbReference>
<evidence type="ECO:0000313" key="11">
    <source>
        <dbReference type="EnsemblMetazoa" id="XP_019764241.1"/>
    </source>
</evidence>
<feature type="active site" description="Charge relay system" evidence="8">
    <location>
        <position position="386"/>
    </location>
</feature>
<proteinExistence type="inferred from homology"/>
<evidence type="ECO:0000256" key="6">
    <source>
        <dbReference type="ARBA" id="ARBA00023180"/>
    </source>
</evidence>
<dbReference type="PIRSF" id="PIRSF000862">
    <property type="entry name" value="Steryl_ester_lip"/>
    <property type="match status" value="1"/>
</dbReference>
<accession>A0AAR5PTV1</accession>
<evidence type="ECO:0000256" key="3">
    <source>
        <dbReference type="ARBA" id="ARBA00022801"/>
    </source>
</evidence>
<dbReference type="PANTHER" id="PTHR11005">
    <property type="entry name" value="LYSOSOMAL ACID LIPASE-RELATED"/>
    <property type="match status" value="1"/>
</dbReference>
<keyword evidence="4 7" id="KW-0442">Lipid degradation</keyword>
<feature type="active site" description="Nucleophile" evidence="8">
    <location>
        <position position="179"/>
    </location>
</feature>
<reference evidence="12" key="1">
    <citation type="journal article" date="2013" name="Genome Biol.">
        <title>Draft genome of the mountain pine beetle, Dendroctonus ponderosae Hopkins, a major forest pest.</title>
        <authorList>
            <person name="Keeling C.I."/>
            <person name="Yuen M.M."/>
            <person name="Liao N.Y."/>
            <person name="Docking T.R."/>
            <person name="Chan S.K."/>
            <person name="Taylor G.A."/>
            <person name="Palmquist D.L."/>
            <person name="Jackman S.D."/>
            <person name="Nguyen A."/>
            <person name="Li M."/>
            <person name="Henderson H."/>
            <person name="Janes J.K."/>
            <person name="Zhao Y."/>
            <person name="Pandoh P."/>
            <person name="Moore R."/>
            <person name="Sperling F.A."/>
            <person name="Huber D.P."/>
            <person name="Birol I."/>
            <person name="Jones S.J."/>
            <person name="Bohlmann J."/>
        </authorList>
    </citation>
    <scope>NUCLEOTIDE SEQUENCE</scope>
</reference>
<comment type="similarity">
    <text evidence="1 7">Belongs to the AB hydrolase superfamily. Lipase family.</text>
</comment>
<dbReference type="InterPro" id="IPR006693">
    <property type="entry name" value="AB_hydrolase_lipase"/>
</dbReference>
<organism evidence="11 12">
    <name type="scientific">Dendroctonus ponderosae</name>
    <name type="common">Mountain pine beetle</name>
    <dbReference type="NCBI Taxonomy" id="77166"/>
    <lineage>
        <taxon>Eukaryota</taxon>
        <taxon>Metazoa</taxon>
        <taxon>Ecdysozoa</taxon>
        <taxon>Arthropoda</taxon>
        <taxon>Hexapoda</taxon>
        <taxon>Insecta</taxon>
        <taxon>Pterygota</taxon>
        <taxon>Neoptera</taxon>
        <taxon>Endopterygota</taxon>
        <taxon>Coleoptera</taxon>
        <taxon>Polyphaga</taxon>
        <taxon>Cucujiformia</taxon>
        <taxon>Curculionidae</taxon>
        <taxon>Scolytinae</taxon>
        <taxon>Dendroctonus</taxon>
    </lineage>
</organism>
<dbReference type="EnsemblMetazoa" id="XM_019908682.1">
    <property type="protein sequence ID" value="XP_019764241.1"/>
    <property type="gene ID" value="LOC109540332"/>
</dbReference>
<keyword evidence="6" id="KW-0325">Glycoprotein</keyword>
<keyword evidence="5" id="KW-0443">Lipid metabolism</keyword>
<keyword evidence="2 9" id="KW-0732">Signal</keyword>
<evidence type="ECO:0000259" key="10">
    <source>
        <dbReference type="Pfam" id="PF04083"/>
    </source>
</evidence>
<dbReference type="Pfam" id="PF04083">
    <property type="entry name" value="Abhydro_lipase"/>
    <property type="match status" value="1"/>
</dbReference>
<name>A0AAR5PTV1_DENPD</name>
<evidence type="ECO:0000256" key="7">
    <source>
        <dbReference type="PIRNR" id="PIRNR000862"/>
    </source>
</evidence>
<reference evidence="11" key="2">
    <citation type="submission" date="2024-08" db="UniProtKB">
        <authorList>
            <consortium name="EnsemblMetazoa"/>
        </authorList>
    </citation>
    <scope>IDENTIFICATION</scope>
</reference>
<dbReference type="FunFam" id="3.40.50.1820:FF:000021">
    <property type="entry name" value="Lipase"/>
    <property type="match status" value="1"/>
</dbReference>
<feature type="chain" id="PRO_5043893874" description="Lipase" evidence="9">
    <location>
        <begin position="20"/>
        <end position="410"/>
    </location>
</feature>
<sequence>MRSIFVFFALVVFTVSGAALSKEDDALSEVLRGIEALGDEANYTVEFLIESNGYPVETHKVTTTDGYILTLHRIPYGLTGKSSGKVAFLQHGILSSSADWCVLGAGKALAFELADQGYDVWMGNARGNSWSREHESLTIDDSNFWKFSWHEIGTIDLPAMIDYVLEQTGVSGIYYAGHSQGTTVYYVLMATYPEYNEKIIVSTTLAPIGFMSHMTSPLLKVLSFWTGTLDTLLGLIGVNEFLPNNDFIKYVVGDTLCQEDAITQFLCTNALFAICGFSRAQMNTTLLPIMTKYTPAGASTKQLIHYGQEIQSGYFRQYDYGILSNMAQYGRVTPPRYDVTQITAPTYMIYSKNDWLSAETDVNKLCNKMGDGCKGKILMSDFKFNHLDYMFGIDAPTLVYSKVISLFGRY</sequence>